<dbReference type="Gene3D" id="3.50.50.60">
    <property type="entry name" value="FAD/NAD(P)-binding domain"/>
    <property type="match status" value="1"/>
</dbReference>
<dbReference type="PRINTS" id="PR00411">
    <property type="entry name" value="PNDRDTASEI"/>
</dbReference>
<evidence type="ECO:0000259" key="4">
    <source>
        <dbReference type="Pfam" id="PF03486"/>
    </source>
</evidence>
<dbReference type="Gene3D" id="2.40.30.10">
    <property type="entry name" value="Translation factors"/>
    <property type="match status" value="1"/>
</dbReference>
<dbReference type="NCBIfam" id="TIGR00275">
    <property type="entry name" value="aminoacetone oxidase family FAD-binding enzyme"/>
    <property type="match status" value="1"/>
</dbReference>
<gene>
    <name evidence="6" type="ORF">MPAN_002570</name>
</gene>
<dbReference type="Pfam" id="PF22780">
    <property type="entry name" value="HI0933_like_1st"/>
    <property type="match status" value="1"/>
</dbReference>
<dbReference type="SUPFAM" id="SSF51905">
    <property type="entry name" value="FAD/NAD(P)-binding domain"/>
    <property type="match status" value="1"/>
</dbReference>
<dbReference type="InterPro" id="IPR055178">
    <property type="entry name" value="RsdA/BaiN/AoA(So)-like_dom"/>
</dbReference>
<dbReference type="Pfam" id="PF03486">
    <property type="entry name" value="HI0933_like"/>
    <property type="match status" value="1"/>
</dbReference>
<evidence type="ECO:0000256" key="3">
    <source>
        <dbReference type="ARBA" id="ARBA00022827"/>
    </source>
</evidence>
<dbReference type="InterPro" id="IPR023166">
    <property type="entry name" value="BaiN-like_dom_sf"/>
</dbReference>
<organism evidence="6 7">
    <name type="scientific">Mariniplasma anaerobium</name>
    <dbReference type="NCBI Taxonomy" id="2735436"/>
    <lineage>
        <taxon>Bacteria</taxon>
        <taxon>Bacillati</taxon>
        <taxon>Mycoplasmatota</taxon>
        <taxon>Mollicutes</taxon>
        <taxon>Acholeplasmatales</taxon>
        <taxon>Acholeplasmataceae</taxon>
        <taxon>Mariniplasma</taxon>
    </lineage>
</organism>
<evidence type="ECO:0000256" key="2">
    <source>
        <dbReference type="ARBA" id="ARBA00022630"/>
    </source>
</evidence>
<dbReference type="Proteomes" id="UP000620133">
    <property type="component" value="Chromosome"/>
</dbReference>
<feature type="domain" description="RsdA/BaiN/AoA(So)-like Rossmann fold-like" evidence="4">
    <location>
        <begin position="4"/>
        <end position="398"/>
    </location>
</feature>
<keyword evidence="3" id="KW-0274">FAD</keyword>
<dbReference type="PANTHER" id="PTHR42887:SF2">
    <property type="entry name" value="OS12G0638800 PROTEIN"/>
    <property type="match status" value="1"/>
</dbReference>
<dbReference type="InterPro" id="IPR004792">
    <property type="entry name" value="BaiN-like"/>
</dbReference>
<dbReference type="EMBL" id="AP024412">
    <property type="protein sequence ID" value="BCR35364.1"/>
    <property type="molecule type" value="Genomic_DNA"/>
</dbReference>
<dbReference type="InterPro" id="IPR057661">
    <property type="entry name" value="RsdA/BaiN/AoA(So)_Rossmann"/>
</dbReference>
<dbReference type="AlphaFoldDB" id="A0A7U9TKK0"/>
<evidence type="ECO:0000259" key="5">
    <source>
        <dbReference type="Pfam" id="PF22780"/>
    </source>
</evidence>
<proteinExistence type="predicted"/>
<dbReference type="Gene3D" id="1.10.8.260">
    <property type="entry name" value="HI0933 insert domain-like"/>
    <property type="match status" value="1"/>
</dbReference>
<evidence type="ECO:0000313" key="7">
    <source>
        <dbReference type="Proteomes" id="UP000620133"/>
    </source>
</evidence>
<dbReference type="SUPFAM" id="SSF160996">
    <property type="entry name" value="HI0933 insert domain-like"/>
    <property type="match status" value="1"/>
</dbReference>
<reference evidence="6" key="1">
    <citation type="submission" date="2021-01" db="EMBL/GenBank/DDBJ databases">
        <title>Draft genome sequence of Acholeplasmataceae bacterium strain Mahy22.</title>
        <authorList>
            <person name="Watanabe M."/>
            <person name="Kojima H."/>
            <person name="Fukui M."/>
        </authorList>
    </citation>
    <scope>NUCLEOTIDE SEQUENCE</scope>
    <source>
        <strain evidence="6">Mahy22</strain>
    </source>
</reference>
<protein>
    <submittedName>
        <fullName evidence="6">Aminoacetone oxidase family FAD-binding enzyme</fullName>
    </submittedName>
</protein>
<accession>A0A7U9TKK0</accession>
<dbReference type="PANTHER" id="PTHR42887">
    <property type="entry name" value="OS12G0638800 PROTEIN"/>
    <property type="match status" value="1"/>
</dbReference>
<dbReference type="InterPro" id="IPR036188">
    <property type="entry name" value="FAD/NAD-bd_sf"/>
</dbReference>
<evidence type="ECO:0000256" key="1">
    <source>
        <dbReference type="ARBA" id="ARBA00001974"/>
    </source>
</evidence>
<feature type="domain" description="RsdA/BaiN/AoA(So)-like insert" evidence="5">
    <location>
        <begin position="187"/>
        <end position="345"/>
    </location>
</feature>
<keyword evidence="7" id="KW-1185">Reference proteome</keyword>
<dbReference type="KEGG" id="manr:MPAN_002570"/>
<evidence type="ECO:0000313" key="6">
    <source>
        <dbReference type="EMBL" id="BCR35364.1"/>
    </source>
</evidence>
<comment type="cofactor">
    <cofactor evidence="1">
        <name>FAD</name>
        <dbReference type="ChEBI" id="CHEBI:57692"/>
    </cofactor>
</comment>
<keyword evidence="2" id="KW-0285">Flavoprotein</keyword>
<name>A0A7U9TKK0_9MOLU</name>
<sequence>MSNKVCVIGAGASGIFAAISARQQGADVFILERNQKIGKKILATGNGRCNFTNVDATDNNYNHPYFVKSVFEQFGPEQTIKYFESLGILPKVEDEGKAYPYSEQASSIVEVLLYELNRLDIPIIYDSFVEELSIKNNDYIIKTTNKQYNADKVILTTGGKALPKSGSDGNGYQIAKKLGHKITPIFPSLVKLNLDYPYLKQMDGVKVKAKAQLVHNEKVIHEEFGDVLFTKYGISGPTILQISRTANQLLLEGQKIYIRVILINDLEIYELVKRFKNLGAKPIEMALVGLIPRKLIHPILKEANIHNYQLNTASLSGKALKRVLDVLYNWQFLIIDSKGYDEAQVTAGGVDLDLVDQMTLESKVHKGLYFAGEILDIDALCGGYNLQWAWSSGYIAGKYAGK</sequence>